<keyword evidence="1" id="KW-0732">Signal</keyword>
<dbReference type="PANTHER" id="PTHR40590:SF1">
    <property type="entry name" value="CYTOPLASMIC PROTEIN"/>
    <property type="match status" value="1"/>
</dbReference>
<comment type="caution">
    <text evidence="2">The sequence shown here is derived from an EMBL/GenBank/DDBJ whole genome shotgun (WGS) entry which is preliminary data.</text>
</comment>
<evidence type="ECO:0000313" key="3">
    <source>
        <dbReference type="Proteomes" id="UP001310692"/>
    </source>
</evidence>
<dbReference type="Proteomes" id="UP001310692">
    <property type="component" value="Unassembled WGS sequence"/>
</dbReference>
<evidence type="ECO:0000256" key="1">
    <source>
        <dbReference type="SAM" id="SignalP"/>
    </source>
</evidence>
<protein>
    <submittedName>
        <fullName evidence="2">TraB/GumN family protein</fullName>
    </submittedName>
</protein>
<dbReference type="EMBL" id="JAZDRO010000001">
    <property type="protein sequence ID" value="MEE2565491.1"/>
    <property type="molecule type" value="Genomic_DNA"/>
</dbReference>
<dbReference type="RefSeq" id="WP_330195026.1">
    <property type="nucleotide sequence ID" value="NZ_JAZDRO010000001.1"/>
</dbReference>
<name>A0ABU7LVA1_9PROT</name>
<proteinExistence type="predicted"/>
<sequence>MTSLSAWVRTTALAAAGSVLLATPALADPSIWHLSDEDSDIYVFGTVHILRPDVVWRTEDVMAAFEASETVYFEAPVNDPAEAAAMVPLVQRYGFNPAGETLTSRISDNGAALLERIAPRVGLTTAMLEPLRPWLASVTITLQYISAQGYDPQSGVEATLWPMANEAGKTLAYFETIEEQLGFFGGLPEEVENVMLEQTLERIEEAPGMLDGLVTAWAEGDQAMIDELMNGDFRDESPEVHDIIIVQRNARWVDDIEELLAGSGTVFIAVGAGHLPGDEGVIAMLRARGHTVEGP</sequence>
<dbReference type="PANTHER" id="PTHR40590">
    <property type="entry name" value="CYTOPLASMIC PROTEIN-RELATED"/>
    <property type="match status" value="1"/>
</dbReference>
<feature type="signal peptide" evidence="1">
    <location>
        <begin position="1"/>
        <end position="27"/>
    </location>
</feature>
<feature type="chain" id="PRO_5045137224" evidence="1">
    <location>
        <begin position="28"/>
        <end position="295"/>
    </location>
</feature>
<dbReference type="InterPro" id="IPR002816">
    <property type="entry name" value="TraB/PrgY/GumN_fam"/>
</dbReference>
<dbReference type="Pfam" id="PF01963">
    <property type="entry name" value="TraB_PrgY_gumN"/>
    <property type="match status" value="1"/>
</dbReference>
<accession>A0ABU7LVA1</accession>
<gene>
    <name evidence="2" type="ORF">V0U35_02265</name>
</gene>
<keyword evidence="3" id="KW-1185">Reference proteome</keyword>
<dbReference type="InterPro" id="IPR047111">
    <property type="entry name" value="YbaP-like"/>
</dbReference>
<evidence type="ECO:0000313" key="2">
    <source>
        <dbReference type="EMBL" id="MEE2565491.1"/>
    </source>
</evidence>
<reference evidence="2 3" key="1">
    <citation type="submission" date="2024-01" db="EMBL/GenBank/DDBJ databases">
        <title>Hyphobacterium bacterium isolated from marine sediment.</title>
        <authorList>
            <person name="Zhao S."/>
        </authorList>
    </citation>
    <scope>NUCLEOTIDE SEQUENCE [LARGE SCALE GENOMIC DNA]</scope>
    <source>
        <strain evidence="2 3">Y60-23</strain>
    </source>
</reference>
<dbReference type="CDD" id="cd14789">
    <property type="entry name" value="Tiki"/>
    <property type="match status" value="1"/>
</dbReference>
<organism evidence="2 3">
    <name type="scientific">Hyphobacterium marinum</name>
    <dbReference type="NCBI Taxonomy" id="3116574"/>
    <lineage>
        <taxon>Bacteria</taxon>
        <taxon>Pseudomonadati</taxon>
        <taxon>Pseudomonadota</taxon>
        <taxon>Alphaproteobacteria</taxon>
        <taxon>Maricaulales</taxon>
        <taxon>Maricaulaceae</taxon>
        <taxon>Hyphobacterium</taxon>
    </lineage>
</organism>